<protein>
    <submittedName>
        <fullName evidence="1">DUF4932 domain-containing protein</fullName>
    </submittedName>
</protein>
<gene>
    <name evidence="1" type="ORF">IAC51_02135</name>
</gene>
<proteinExistence type="predicted"/>
<comment type="caution">
    <text evidence="1">The sequence shown here is derived from an EMBL/GenBank/DDBJ whole genome shotgun (WGS) entry which is preliminary data.</text>
</comment>
<accession>A0A940DIT0</accession>
<reference evidence="1" key="2">
    <citation type="journal article" date="2021" name="PeerJ">
        <title>Extensive microbial diversity within the chicken gut microbiome revealed by metagenomics and culture.</title>
        <authorList>
            <person name="Gilroy R."/>
            <person name="Ravi A."/>
            <person name="Getino M."/>
            <person name="Pursley I."/>
            <person name="Horton D.L."/>
            <person name="Alikhan N.F."/>
            <person name="Baker D."/>
            <person name="Gharbi K."/>
            <person name="Hall N."/>
            <person name="Watson M."/>
            <person name="Adriaenssens E.M."/>
            <person name="Foster-Nyarko E."/>
            <person name="Jarju S."/>
            <person name="Secka A."/>
            <person name="Antonio M."/>
            <person name="Oren A."/>
            <person name="Chaudhuri R.R."/>
            <person name="La Ragione R."/>
            <person name="Hildebrand F."/>
            <person name="Pallen M.J."/>
        </authorList>
    </citation>
    <scope>NUCLEOTIDE SEQUENCE</scope>
    <source>
        <strain evidence="1">3924</strain>
    </source>
</reference>
<evidence type="ECO:0000313" key="2">
    <source>
        <dbReference type="Proteomes" id="UP000712007"/>
    </source>
</evidence>
<evidence type="ECO:0000313" key="1">
    <source>
        <dbReference type="EMBL" id="MBO8439428.1"/>
    </source>
</evidence>
<sequence>MKHFLTALCTLLFWVQGIHSTVLTTRIDERIELASYLSRYVGFDRDLPIDGYYFNYVDRQFVSRTKGLLLSDNIYYFMASGYEIDRELLLSAALTWKIDSGHIVQDADKTNRMRQTWPAKEYDALMGFIDQFYRQTRFGEFFTAQKPLYDKAKELYDSMALSGFHTGFLDSITSAPADSITLYISLLSYKGNIPLLASGAVVVNGFMIHQPPKPENVGFSPDALWIDGLSGDDVIYPLLCSLSELILYGGADTQRTISRTAMEYYKSAMYLFDRAHVSPEDIIPRQMSQLAALAYLEMYHADILDFAIIGDTRRGFFWENELYRRMKKLRSADNFADKPFKDMMNSLLYELKTLL</sequence>
<dbReference type="AlphaFoldDB" id="A0A940DIT0"/>
<name>A0A940DIT0_9BACT</name>
<reference evidence="1" key="1">
    <citation type="submission" date="2020-10" db="EMBL/GenBank/DDBJ databases">
        <authorList>
            <person name="Gilroy R."/>
        </authorList>
    </citation>
    <scope>NUCLEOTIDE SEQUENCE</scope>
    <source>
        <strain evidence="1">3924</strain>
    </source>
</reference>
<dbReference type="EMBL" id="JADIMV010000040">
    <property type="protein sequence ID" value="MBO8439428.1"/>
    <property type="molecule type" value="Genomic_DNA"/>
</dbReference>
<dbReference type="Proteomes" id="UP000712007">
    <property type="component" value="Unassembled WGS sequence"/>
</dbReference>
<organism evidence="1 2">
    <name type="scientific">Candidatus Aphodosoma intestinipullorum</name>
    <dbReference type="NCBI Taxonomy" id="2840674"/>
    <lineage>
        <taxon>Bacteria</taxon>
        <taxon>Pseudomonadati</taxon>
        <taxon>Bacteroidota</taxon>
        <taxon>Bacteroidia</taxon>
        <taxon>Bacteroidales</taxon>
        <taxon>Candidatus Aphodosoma</taxon>
    </lineage>
</organism>